<dbReference type="Pfam" id="PF07670">
    <property type="entry name" value="Gate"/>
    <property type="match status" value="1"/>
</dbReference>
<evidence type="ECO:0000313" key="4">
    <source>
        <dbReference type="Proteomes" id="UP001252875"/>
    </source>
</evidence>
<feature type="transmembrane region" description="Helical" evidence="1">
    <location>
        <begin position="170"/>
        <end position="197"/>
    </location>
</feature>
<protein>
    <submittedName>
        <fullName evidence="3">Nucleoside recognition domain-containing protein</fullName>
    </submittedName>
</protein>
<feature type="transmembrane region" description="Helical" evidence="1">
    <location>
        <begin position="64"/>
        <end position="84"/>
    </location>
</feature>
<feature type="domain" description="Nucleoside transporter/FeoB GTPase Gate" evidence="2">
    <location>
        <begin position="68"/>
        <end position="166"/>
    </location>
</feature>
<keyword evidence="1" id="KW-1133">Transmembrane helix</keyword>
<sequence>MEKKVTWKSWLSLFFLIVMLSGLFKDVQGPLKALDFLNLTGNFGTIFEEVNFQGQGGVGAREGVLVALTILPSVVFAVGLIETLQSFGAFNAAEKLFTPILRPILGIPGSAGIAFISSFTSSDVGSVMTKELFDNGQLSDDERSVFTSYQYTASAVILNTINTQAVLLPIVVWPIGLIIVFLIVMKILGANLVRIILKISNQKELRKWKKSKA</sequence>
<evidence type="ECO:0000259" key="2">
    <source>
        <dbReference type="Pfam" id="PF07670"/>
    </source>
</evidence>
<name>A0ABU3F241_9ENTE</name>
<proteinExistence type="predicted"/>
<dbReference type="Proteomes" id="UP001252875">
    <property type="component" value="Unassembled WGS sequence"/>
</dbReference>
<feature type="transmembrane region" description="Helical" evidence="1">
    <location>
        <begin position="96"/>
        <end position="119"/>
    </location>
</feature>
<reference evidence="3 4" key="1">
    <citation type="submission" date="2023-03" db="EMBL/GenBank/DDBJ databases">
        <authorList>
            <person name="Shen W."/>
            <person name="Cai J."/>
        </authorList>
    </citation>
    <scope>NUCLEOTIDE SEQUENCE [LARGE SCALE GENOMIC DNA]</scope>
    <source>
        <strain evidence="3 4">D6-4</strain>
    </source>
</reference>
<dbReference type="EMBL" id="JARPYI010000010">
    <property type="protein sequence ID" value="MDT2601190.1"/>
    <property type="molecule type" value="Genomic_DNA"/>
</dbReference>
<dbReference type="InterPro" id="IPR011642">
    <property type="entry name" value="Gate_dom"/>
</dbReference>
<comment type="caution">
    <text evidence="3">The sequence shown here is derived from an EMBL/GenBank/DDBJ whole genome shotgun (WGS) entry which is preliminary data.</text>
</comment>
<dbReference type="RefSeq" id="WP_137664175.1">
    <property type="nucleotide sequence ID" value="NZ_BJED01000008.1"/>
</dbReference>
<evidence type="ECO:0000313" key="3">
    <source>
        <dbReference type="EMBL" id="MDT2601190.1"/>
    </source>
</evidence>
<gene>
    <name evidence="3" type="ORF">P7D85_15485</name>
</gene>
<keyword evidence="1" id="KW-0472">Membrane</keyword>
<keyword evidence="4" id="KW-1185">Reference proteome</keyword>
<accession>A0ABU3F241</accession>
<keyword evidence="1" id="KW-0812">Transmembrane</keyword>
<organism evidence="3 4">
    <name type="scientific">Enterococcus hulanensis</name>
    <dbReference type="NCBI Taxonomy" id="2559929"/>
    <lineage>
        <taxon>Bacteria</taxon>
        <taxon>Bacillati</taxon>
        <taxon>Bacillota</taxon>
        <taxon>Bacilli</taxon>
        <taxon>Lactobacillales</taxon>
        <taxon>Enterococcaceae</taxon>
        <taxon>Enterococcus</taxon>
    </lineage>
</organism>
<evidence type="ECO:0000256" key="1">
    <source>
        <dbReference type="SAM" id="Phobius"/>
    </source>
</evidence>